<reference evidence="2" key="2">
    <citation type="submission" date="2025-08" db="UniProtKB">
        <authorList>
            <consortium name="Ensembl"/>
        </authorList>
    </citation>
    <scope>IDENTIFICATION</scope>
    <source>
        <strain evidence="2">Thorbecke</strain>
    </source>
</reference>
<evidence type="ECO:0000313" key="2">
    <source>
        <dbReference type="Ensembl" id="ENSOCUP00000036845.1"/>
    </source>
</evidence>
<dbReference type="InterPro" id="IPR001909">
    <property type="entry name" value="KRAB"/>
</dbReference>
<dbReference type="Ensembl" id="ENSOCUT00000054405.1">
    <property type="protein sequence ID" value="ENSOCUP00000036845.1"/>
    <property type="gene ID" value="ENSOCUG00000033433.1"/>
</dbReference>
<accession>A0A5F9CTM2</accession>
<evidence type="ECO:0000259" key="1">
    <source>
        <dbReference type="PROSITE" id="PS50805"/>
    </source>
</evidence>
<protein>
    <recommendedName>
        <fullName evidence="1">KRAB domain-containing protein</fullName>
    </recommendedName>
</protein>
<sequence>MWVCSRVRTEETELFLSGFRVSPIERPHGAFITSHNSVTMTDGLVTFRGVAVDFSQEEWGCLDPFRGPCRWVSAPCI</sequence>
<proteinExistence type="predicted"/>
<reference evidence="2" key="3">
    <citation type="submission" date="2025-09" db="UniProtKB">
        <authorList>
            <consortium name="Ensembl"/>
        </authorList>
    </citation>
    <scope>IDENTIFICATION</scope>
    <source>
        <strain evidence="2">Thorbecke</strain>
    </source>
</reference>
<dbReference type="Pfam" id="PF01352">
    <property type="entry name" value="KRAB"/>
    <property type="match status" value="1"/>
</dbReference>
<name>A0A5F9CTM2_RABIT</name>
<reference evidence="2 3" key="1">
    <citation type="journal article" date="2011" name="Nature">
        <title>A high-resolution map of human evolutionary constraint using 29 mammals.</title>
        <authorList>
            <person name="Lindblad-Toh K."/>
            <person name="Garber M."/>
            <person name="Zuk O."/>
            <person name="Lin M.F."/>
            <person name="Parker B.J."/>
            <person name="Washietl S."/>
            <person name="Kheradpour P."/>
            <person name="Ernst J."/>
            <person name="Jordan G."/>
            <person name="Mauceli E."/>
            <person name="Ward L.D."/>
            <person name="Lowe C.B."/>
            <person name="Holloway A.K."/>
            <person name="Clamp M."/>
            <person name="Gnerre S."/>
            <person name="Alfoldi J."/>
            <person name="Beal K."/>
            <person name="Chang J."/>
            <person name="Clawson H."/>
            <person name="Cuff J."/>
            <person name="Di Palma F."/>
            <person name="Fitzgerald S."/>
            <person name="Flicek P."/>
            <person name="Guttman M."/>
            <person name="Hubisz M.J."/>
            <person name="Jaffe D.B."/>
            <person name="Jungreis I."/>
            <person name="Kent W.J."/>
            <person name="Kostka D."/>
            <person name="Lara M."/>
            <person name="Martins A.L."/>
            <person name="Massingham T."/>
            <person name="Moltke I."/>
            <person name="Raney B.J."/>
            <person name="Rasmussen M.D."/>
            <person name="Robinson J."/>
            <person name="Stark A."/>
            <person name="Vilella A.J."/>
            <person name="Wen J."/>
            <person name="Xie X."/>
            <person name="Zody M.C."/>
            <person name="Baldwin J."/>
            <person name="Bloom T."/>
            <person name="Chin C.W."/>
            <person name="Heiman D."/>
            <person name="Nicol R."/>
            <person name="Nusbaum C."/>
            <person name="Young S."/>
            <person name="Wilkinson J."/>
            <person name="Worley K.C."/>
            <person name="Kovar C.L."/>
            <person name="Muzny D.M."/>
            <person name="Gibbs R.A."/>
            <person name="Cree A."/>
            <person name="Dihn H.H."/>
            <person name="Fowler G."/>
            <person name="Jhangiani S."/>
            <person name="Joshi V."/>
            <person name="Lee S."/>
            <person name="Lewis L.R."/>
            <person name="Nazareth L.V."/>
            <person name="Okwuonu G."/>
            <person name="Santibanez J."/>
            <person name="Warren W.C."/>
            <person name="Mardis E.R."/>
            <person name="Weinstock G.M."/>
            <person name="Wilson R.K."/>
            <person name="Delehaunty K."/>
            <person name="Dooling D."/>
            <person name="Fronik C."/>
            <person name="Fulton L."/>
            <person name="Fulton B."/>
            <person name="Graves T."/>
            <person name="Minx P."/>
            <person name="Sodergren E."/>
            <person name="Birney E."/>
            <person name="Margulies E.H."/>
            <person name="Herrero J."/>
            <person name="Green E.D."/>
            <person name="Haussler D."/>
            <person name="Siepel A."/>
            <person name="Goldman N."/>
            <person name="Pollard K.S."/>
            <person name="Pedersen J.S."/>
            <person name="Lander E.S."/>
            <person name="Kellis M."/>
        </authorList>
    </citation>
    <scope>NUCLEOTIDE SEQUENCE [LARGE SCALE GENOMIC DNA]</scope>
    <source>
        <strain evidence="3">Thorbecke</strain>
    </source>
</reference>
<dbReference type="GeneTree" id="ENSGT00980000202750"/>
<dbReference type="InterPro" id="IPR036051">
    <property type="entry name" value="KRAB_dom_sf"/>
</dbReference>
<dbReference type="Gene3D" id="6.10.140.140">
    <property type="match status" value="1"/>
</dbReference>
<dbReference type="Bgee" id="ENSOCUG00000033433">
    <property type="expression patterns" value="Expressed in brain and 1 other cell type or tissue"/>
</dbReference>
<evidence type="ECO:0000313" key="3">
    <source>
        <dbReference type="Proteomes" id="UP000001811"/>
    </source>
</evidence>
<feature type="domain" description="KRAB" evidence="1">
    <location>
        <begin position="45"/>
        <end position="77"/>
    </location>
</feature>
<dbReference type="PROSITE" id="PS50805">
    <property type="entry name" value="KRAB"/>
    <property type="match status" value="1"/>
</dbReference>
<dbReference type="GO" id="GO:0006355">
    <property type="term" value="P:regulation of DNA-templated transcription"/>
    <property type="evidence" value="ECO:0007669"/>
    <property type="project" value="InterPro"/>
</dbReference>
<dbReference type="AlphaFoldDB" id="A0A5F9CTM2"/>
<keyword evidence="3" id="KW-1185">Reference proteome</keyword>
<dbReference type="InParanoid" id="A0A5F9CTM2"/>
<organism evidence="2 3">
    <name type="scientific">Oryctolagus cuniculus</name>
    <name type="common">Rabbit</name>
    <dbReference type="NCBI Taxonomy" id="9986"/>
    <lineage>
        <taxon>Eukaryota</taxon>
        <taxon>Metazoa</taxon>
        <taxon>Chordata</taxon>
        <taxon>Craniata</taxon>
        <taxon>Vertebrata</taxon>
        <taxon>Euteleostomi</taxon>
        <taxon>Mammalia</taxon>
        <taxon>Eutheria</taxon>
        <taxon>Euarchontoglires</taxon>
        <taxon>Glires</taxon>
        <taxon>Lagomorpha</taxon>
        <taxon>Leporidae</taxon>
        <taxon>Oryctolagus</taxon>
    </lineage>
</organism>
<dbReference type="SUPFAM" id="SSF109640">
    <property type="entry name" value="KRAB domain (Kruppel-associated box)"/>
    <property type="match status" value="1"/>
</dbReference>
<dbReference type="Proteomes" id="UP000001811">
    <property type="component" value="Unplaced"/>
</dbReference>